<keyword evidence="4" id="KW-0862">Zinc</keyword>
<evidence type="ECO:0000256" key="1">
    <source>
        <dbReference type="ARBA" id="ARBA00001947"/>
    </source>
</evidence>
<comment type="cofactor">
    <cofactor evidence="1">
        <name>Zn(2+)</name>
        <dbReference type="ChEBI" id="CHEBI:29105"/>
    </cofactor>
</comment>
<dbReference type="GO" id="GO:0008198">
    <property type="term" value="F:ferrous iron binding"/>
    <property type="evidence" value="ECO:0007669"/>
    <property type="project" value="InterPro"/>
</dbReference>
<keyword evidence="3" id="KW-0479">Metal-binding</keyword>
<gene>
    <name evidence="7" type="ORF">Pla133_02250</name>
</gene>
<dbReference type="InterPro" id="IPR014436">
    <property type="entry name" value="Extradiol_dOase_DODA"/>
</dbReference>
<feature type="domain" description="Extradiol ring-cleavage dioxygenase class III enzyme subunit B" evidence="6">
    <location>
        <begin position="28"/>
        <end position="231"/>
    </location>
</feature>
<keyword evidence="7" id="KW-0223">Dioxygenase</keyword>
<keyword evidence="8" id="KW-1185">Reference proteome</keyword>
<dbReference type="CDD" id="cd07363">
    <property type="entry name" value="45_DOPA_Dioxygenase"/>
    <property type="match status" value="1"/>
</dbReference>
<dbReference type="SUPFAM" id="SSF53213">
    <property type="entry name" value="LigB-like"/>
    <property type="match status" value="1"/>
</dbReference>
<proteinExistence type="inferred from homology"/>
<evidence type="ECO:0000256" key="5">
    <source>
        <dbReference type="ARBA" id="ARBA00023002"/>
    </source>
</evidence>
<evidence type="ECO:0000256" key="4">
    <source>
        <dbReference type="ARBA" id="ARBA00022833"/>
    </source>
</evidence>
<keyword evidence="5" id="KW-0560">Oxidoreductase</keyword>
<dbReference type="EMBL" id="CP036287">
    <property type="protein sequence ID" value="QDU65161.1"/>
    <property type="molecule type" value="Genomic_DNA"/>
</dbReference>
<dbReference type="PIRSF" id="PIRSF006157">
    <property type="entry name" value="Doxgns_DODA"/>
    <property type="match status" value="1"/>
</dbReference>
<sequence length="255" mass="26961">MSNLTPVVFVSHGAPSLALDSVMGADFARWGRALGEPTAIVVVSAHWERSPATVGTLEGRGLLYDFGGFDPSLRRVEYPAPGAPELAARVADLLGGVRNEPTRSWDHGVWVPLVHMFPAATVPLLQVSLPGAAGPRAVYDLGRALAPLRQEGVLLMGSGGMVHNLARLDWTHGSPPPSWAVEFDQWARAAIEGGDLEGLLHYRERAPAADLAHPSAEHFLPLLFAVGAAGPGALATYPARGFEYGSLARTSVELA</sequence>
<reference evidence="7 8" key="1">
    <citation type="submission" date="2019-02" db="EMBL/GenBank/DDBJ databases">
        <title>Deep-cultivation of Planctomycetes and their phenomic and genomic characterization uncovers novel biology.</title>
        <authorList>
            <person name="Wiegand S."/>
            <person name="Jogler M."/>
            <person name="Boedeker C."/>
            <person name="Pinto D."/>
            <person name="Vollmers J."/>
            <person name="Rivas-Marin E."/>
            <person name="Kohn T."/>
            <person name="Peeters S.H."/>
            <person name="Heuer A."/>
            <person name="Rast P."/>
            <person name="Oberbeckmann S."/>
            <person name="Bunk B."/>
            <person name="Jeske O."/>
            <person name="Meyerdierks A."/>
            <person name="Storesund J.E."/>
            <person name="Kallscheuer N."/>
            <person name="Luecker S."/>
            <person name="Lage O.M."/>
            <person name="Pohl T."/>
            <person name="Merkel B.J."/>
            <person name="Hornburger P."/>
            <person name="Mueller R.-W."/>
            <person name="Bruemmer F."/>
            <person name="Labrenz M."/>
            <person name="Spormann A.M."/>
            <person name="Op den Camp H."/>
            <person name="Overmann J."/>
            <person name="Amann R."/>
            <person name="Jetten M.S.M."/>
            <person name="Mascher T."/>
            <person name="Medema M.H."/>
            <person name="Devos D.P."/>
            <person name="Kaster A.-K."/>
            <person name="Ovreas L."/>
            <person name="Rohde M."/>
            <person name="Galperin M.Y."/>
            <person name="Jogler C."/>
        </authorList>
    </citation>
    <scope>NUCLEOTIDE SEQUENCE [LARGE SCALE GENOMIC DNA]</scope>
    <source>
        <strain evidence="7 8">Pla133</strain>
    </source>
</reference>
<dbReference type="Gene3D" id="3.40.830.10">
    <property type="entry name" value="LigB-like"/>
    <property type="match status" value="1"/>
</dbReference>
<comment type="similarity">
    <text evidence="2">Belongs to the DODA-type extradiol aromatic ring-opening dioxygenase family.</text>
</comment>
<organism evidence="7 8">
    <name type="scientific">Engelhardtia mirabilis</name>
    <dbReference type="NCBI Taxonomy" id="2528011"/>
    <lineage>
        <taxon>Bacteria</taxon>
        <taxon>Pseudomonadati</taxon>
        <taxon>Planctomycetota</taxon>
        <taxon>Planctomycetia</taxon>
        <taxon>Planctomycetia incertae sedis</taxon>
        <taxon>Engelhardtia</taxon>
    </lineage>
</organism>
<dbReference type="Proteomes" id="UP000316921">
    <property type="component" value="Chromosome"/>
</dbReference>
<dbReference type="PANTHER" id="PTHR30096">
    <property type="entry name" value="4,5-DOPA DIOXYGENASE EXTRADIOL-LIKE PROTEIN"/>
    <property type="match status" value="1"/>
</dbReference>
<evidence type="ECO:0000259" key="6">
    <source>
        <dbReference type="Pfam" id="PF02900"/>
    </source>
</evidence>
<dbReference type="Pfam" id="PF02900">
    <property type="entry name" value="LigB"/>
    <property type="match status" value="1"/>
</dbReference>
<evidence type="ECO:0000256" key="2">
    <source>
        <dbReference type="ARBA" id="ARBA00007581"/>
    </source>
</evidence>
<dbReference type="GO" id="GO:0016702">
    <property type="term" value="F:oxidoreductase activity, acting on single donors with incorporation of molecular oxygen, incorporation of two atoms of oxygen"/>
    <property type="evidence" value="ECO:0007669"/>
    <property type="project" value="UniProtKB-ARBA"/>
</dbReference>
<dbReference type="InterPro" id="IPR004183">
    <property type="entry name" value="Xdiol_dOase_suB"/>
</dbReference>
<dbReference type="PANTHER" id="PTHR30096:SF0">
    <property type="entry name" value="4,5-DOPA DIOXYGENASE EXTRADIOL-LIKE PROTEIN"/>
    <property type="match status" value="1"/>
</dbReference>
<protein>
    <submittedName>
        <fullName evidence="7">LigB family dioxygenase</fullName>
    </submittedName>
</protein>
<accession>A0A518BDV2</accession>
<dbReference type="KEGG" id="pbap:Pla133_02250"/>
<dbReference type="RefSeq" id="WP_145061518.1">
    <property type="nucleotide sequence ID" value="NZ_CP036287.1"/>
</dbReference>
<evidence type="ECO:0000313" key="7">
    <source>
        <dbReference type="EMBL" id="QDU65161.1"/>
    </source>
</evidence>
<dbReference type="AlphaFoldDB" id="A0A518BDV2"/>
<name>A0A518BDV2_9BACT</name>
<evidence type="ECO:0000256" key="3">
    <source>
        <dbReference type="ARBA" id="ARBA00022723"/>
    </source>
</evidence>
<evidence type="ECO:0000313" key="8">
    <source>
        <dbReference type="Proteomes" id="UP000316921"/>
    </source>
</evidence>
<dbReference type="GO" id="GO:0008270">
    <property type="term" value="F:zinc ion binding"/>
    <property type="evidence" value="ECO:0007669"/>
    <property type="project" value="InterPro"/>
</dbReference>